<keyword evidence="7" id="KW-1185">Reference proteome</keyword>
<dbReference type="EMBL" id="CABVLU010000003">
    <property type="protein sequence ID" value="VVT55624.1"/>
    <property type="molecule type" value="Genomic_DNA"/>
</dbReference>
<evidence type="ECO:0000259" key="5">
    <source>
        <dbReference type="Pfam" id="PF17135"/>
    </source>
</evidence>
<evidence type="ECO:0000256" key="2">
    <source>
        <dbReference type="ARBA" id="ARBA00022980"/>
    </source>
</evidence>
<dbReference type="GO" id="GO:0006412">
    <property type="term" value="P:translation"/>
    <property type="evidence" value="ECO:0007669"/>
    <property type="project" value="InterPro"/>
</dbReference>
<dbReference type="RefSeq" id="XP_031855277.1">
    <property type="nucleotide sequence ID" value="XM_031999386.1"/>
</dbReference>
<evidence type="ECO:0000256" key="1">
    <source>
        <dbReference type="ARBA" id="ARBA00006815"/>
    </source>
</evidence>
<dbReference type="FunFam" id="3.100.10.10:FF:000001">
    <property type="entry name" value="60S ribosomal protein L18"/>
    <property type="match status" value="1"/>
</dbReference>
<evidence type="ECO:0000313" key="7">
    <source>
        <dbReference type="Proteomes" id="UP000398389"/>
    </source>
</evidence>
<evidence type="ECO:0000256" key="4">
    <source>
        <dbReference type="SAM" id="MobiDB-lite"/>
    </source>
</evidence>
<proteinExistence type="inferred from homology"/>
<protein>
    <recommendedName>
        <fullName evidence="5">Large ribosomal subunit protein uL15/eL18 domain-containing protein</fullName>
    </recommendedName>
</protein>
<dbReference type="SUPFAM" id="SSF52080">
    <property type="entry name" value="Ribosomal proteins L15p and L18e"/>
    <property type="match status" value="1"/>
</dbReference>
<dbReference type="GO" id="GO:0003735">
    <property type="term" value="F:structural constituent of ribosome"/>
    <property type="evidence" value="ECO:0007669"/>
    <property type="project" value="InterPro"/>
</dbReference>
<reference evidence="6 7" key="1">
    <citation type="submission" date="2019-09" db="EMBL/GenBank/DDBJ databases">
        <authorList>
            <person name="Brejova B."/>
        </authorList>
    </citation>
    <scope>NUCLEOTIDE SEQUENCE [LARGE SCALE GENOMIC DNA]</scope>
</reference>
<feature type="domain" description="Large ribosomal subunit protein uL15/eL18" evidence="5">
    <location>
        <begin position="2"/>
        <end position="187"/>
    </location>
</feature>
<dbReference type="Gene3D" id="3.100.10.10">
    <property type="match status" value="1"/>
</dbReference>
<dbReference type="Proteomes" id="UP000398389">
    <property type="component" value="Unassembled WGS sequence"/>
</dbReference>
<gene>
    <name evidence="6" type="ORF">SAPINGB_P004671</name>
</gene>
<dbReference type="Pfam" id="PF17135">
    <property type="entry name" value="Ribosomal_L18"/>
    <property type="match status" value="1"/>
</dbReference>
<feature type="region of interest" description="Disordered" evidence="4">
    <location>
        <begin position="1"/>
        <end position="20"/>
    </location>
</feature>
<organism evidence="6 7">
    <name type="scientific">Magnusiomyces paraingens</name>
    <dbReference type="NCBI Taxonomy" id="2606893"/>
    <lineage>
        <taxon>Eukaryota</taxon>
        <taxon>Fungi</taxon>
        <taxon>Dikarya</taxon>
        <taxon>Ascomycota</taxon>
        <taxon>Saccharomycotina</taxon>
        <taxon>Dipodascomycetes</taxon>
        <taxon>Dipodascales</taxon>
        <taxon>Dipodascaceae</taxon>
        <taxon>Magnusiomyces</taxon>
    </lineage>
</organism>
<dbReference type="InterPro" id="IPR036227">
    <property type="entry name" value="Ribosomal_uL15/eL18_sf"/>
</dbReference>
<accession>A0A5E8BY78</accession>
<keyword evidence="2" id="KW-0689">Ribosomal protein</keyword>
<dbReference type="InterPro" id="IPR021131">
    <property type="entry name" value="Ribosomal_uL15/eL18"/>
</dbReference>
<keyword evidence="3" id="KW-0687">Ribonucleoprotein</keyword>
<sequence>MGIDHTKKQHIRNSQRQAPKSANPQLALLVQLYRVLARRTDSELNKTVLQSLYLSKTNRPPVSTADLATELKKGSIAAGKIVVVVGTVTDDPRLLEVPKVTVAALRFTATARARIVKAGGEALTLDQLARRTPTGEDAVLVKGDRARRQAVRHFGFGPNSKKAPRVLSKGRKFERARGRRHSRAFKV</sequence>
<dbReference type="GO" id="GO:0003723">
    <property type="term" value="F:RNA binding"/>
    <property type="evidence" value="ECO:0007669"/>
    <property type="project" value="TreeGrafter"/>
</dbReference>
<dbReference type="OrthoDB" id="6353017at2759"/>
<dbReference type="PANTHER" id="PTHR10934">
    <property type="entry name" value="60S RIBOSOMAL PROTEIN L18"/>
    <property type="match status" value="1"/>
</dbReference>
<dbReference type="AlphaFoldDB" id="A0A5E8BY78"/>
<evidence type="ECO:0000313" key="6">
    <source>
        <dbReference type="EMBL" id="VVT55624.1"/>
    </source>
</evidence>
<comment type="similarity">
    <text evidence="1">Belongs to the eukaryotic ribosomal protein eL18 family.</text>
</comment>
<dbReference type="PANTHER" id="PTHR10934:SF2">
    <property type="entry name" value="LARGE RIBOSOMAL SUBUNIT PROTEIN EL18"/>
    <property type="match status" value="1"/>
</dbReference>
<evidence type="ECO:0000256" key="3">
    <source>
        <dbReference type="ARBA" id="ARBA00023274"/>
    </source>
</evidence>
<name>A0A5E8BY78_9ASCO</name>
<dbReference type="InterPro" id="IPR000039">
    <property type="entry name" value="Ribosomal_eL18"/>
</dbReference>
<dbReference type="GeneID" id="43583486"/>
<dbReference type="GO" id="GO:0022625">
    <property type="term" value="C:cytosolic large ribosomal subunit"/>
    <property type="evidence" value="ECO:0007669"/>
    <property type="project" value="TreeGrafter"/>
</dbReference>